<accession>A0A7J7U8A1</accession>
<keyword evidence="6" id="KW-0744">Spermatogenesis</keyword>
<evidence type="ECO:0000256" key="8">
    <source>
        <dbReference type="ARBA" id="ARBA00023125"/>
    </source>
</evidence>
<reference evidence="14 15" key="1">
    <citation type="journal article" date="2020" name="Nature">
        <title>Six reference-quality genomes reveal evolution of bat adaptations.</title>
        <authorList>
            <person name="Jebb D."/>
            <person name="Huang Z."/>
            <person name="Pippel M."/>
            <person name="Hughes G.M."/>
            <person name="Lavrichenko K."/>
            <person name="Devanna P."/>
            <person name="Winkler S."/>
            <person name="Jermiin L.S."/>
            <person name="Skirmuntt E.C."/>
            <person name="Katzourakis A."/>
            <person name="Burkitt-Gray L."/>
            <person name="Ray D.A."/>
            <person name="Sullivan K.A.M."/>
            <person name="Roscito J.G."/>
            <person name="Kirilenko B.M."/>
            <person name="Davalos L.M."/>
            <person name="Corthals A.P."/>
            <person name="Power M.L."/>
            <person name="Jones G."/>
            <person name="Ransome R.D."/>
            <person name="Dechmann D.K.N."/>
            <person name="Locatelli A.G."/>
            <person name="Puechmaille S.J."/>
            <person name="Fedrigo O."/>
            <person name="Jarvis E.D."/>
            <person name="Hiller M."/>
            <person name="Vernes S.C."/>
            <person name="Myers E.W."/>
            <person name="Teeling E.C."/>
        </authorList>
    </citation>
    <scope>NUCLEOTIDE SEQUENCE [LARGE SCALE GENOMIC DNA]</scope>
    <source>
        <strain evidence="14">MPipKuh1</strain>
        <tissue evidence="14">Flight muscle</tissue>
    </source>
</reference>
<evidence type="ECO:0000256" key="11">
    <source>
        <dbReference type="ARBA" id="ARBA00055987"/>
    </source>
</evidence>
<keyword evidence="3" id="KW-0597">Phosphoprotein</keyword>
<evidence type="ECO:0000256" key="2">
    <source>
        <dbReference type="ARBA" id="ARBA00022473"/>
    </source>
</evidence>
<dbReference type="GO" id="GO:0006334">
    <property type="term" value="P:nucleosome assembly"/>
    <property type="evidence" value="ECO:0007669"/>
    <property type="project" value="InterPro"/>
</dbReference>
<feature type="region of interest" description="Disordered" evidence="12">
    <location>
        <begin position="109"/>
        <end position="162"/>
    </location>
</feature>
<dbReference type="EMBL" id="JACAGB010000022">
    <property type="protein sequence ID" value="KAF6308996.1"/>
    <property type="molecule type" value="Genomic_DNA"/>
</dbReference>
<evidence type="ECO:0000259" key="13">
    <source>
        <dbReference type="PROSITE" id="PS51504"/>
    </source>
</evidence>
<keyword evidence="9" id="KW-0804">Transcription</keyword>
<protein>
    <recommendedName>
        <fullName evidence="13">H15 domain-containing protein</fullName>
    </recommendedName>
</protein>
<dbReference type="Gene3D" id="1.10.10.10">
    <property type="entry name" value="Winged helix-like DNA-binding domain superfamily/Winged helix DNA-binding domain"/>
    <property type="match status" value="1"/>
</dbReference>
<evidence type="ECO:0000313" key="14">
    <source>
        <dbReference type="EMBL" id="KAF6308996.1"/>
    </source>
</evidence>
<keyword evidence="1" id="KW-0158">Chromosome</keyword>
<evidence type="ECO:0000256" key="4">
    <source>
        <dbReference type="ARBA" id="ARBA00022782"/>
    </source>
</evidence>
<evidence type="ECO:0000256" key="10">
    <source>
        <dbReference type="ARBA" id="ARBA00023242"/>
    </source>
</evidence>
<dbReference type="InterPro" id="IPR036390">
    <property type="entry name" value="WH_DNA-bd_sf"/>
</dbReference>
<keyword evidence="15" id="KW-1185">Reference proteome</keyword>
<evidence type="ECO:0000256" key="7">
    <source>
        <dbReference type="ARBA" id="ARBA00023015"/>
    </source>
</evidence>
<feature type="domain" description="H15" evidence="13">
    <location>
        <begin position="42"/>
        <end position="115"/>
    </location>
</feature>
<evidence type="ECO:0000313" key="15">
    <source>
        <dbReference type="Proteomes" id="UP000558488"/>
    </source>
</evidence>
<keyword evidence="5" id="KW-0156">Chromatin regulator</keyword>
<comment type="caution">
    <text evidence="14">The sequence shown here is derived from an EMBL/GenBank/DDBJ whole genome shotgun (WGS) entry which is preliminary data.</text>
</comment>
<evidence type="ECO:0000256" key="6">
    <source>
        <dbReference type="ARBA" id="ARBA00022871"/>
    </source>
</evidence>
<keyword evidence="2" id="KW-0217">Developmental protein</keyword>
<evidence type="ECO:0000256" key="12">
    <source>
        <dbReference type="SAM" id="MobiDB-lite"/>
    </source>
</evidence>
<keyword evidence="10" id="KW-0539">Nucleus</keyword>
<proteinExistence type="predicted"/>
<keyword evidence="8" id="KW-0238">DNA-binding</keyword>
<dbReference type="Proteomes" id="UP000558488">
    <property type="component" value="Unassembled WGS sequence"/>
</dbReference>
<dbReference type="SUPFAM" id="SSF46785">
    <property type="entry name" value="Winged helix' DNA-binding domain"/>
    <property type="match status" value="1"/>
</dbReference>
<evidence type="ECO:0000256" key="1">
    <source>
        <dbReference type="ARBA" id="ARBA00022454"/>
    </source>
</evidence>
<gene>
    <name evidence="14" type="ORF">mPipKuh1_006198</name>
</gene>
<dbReference type="AlphaFoldDB" id="A0A7J7U8A1"/>
<comment type="function">
    <text evidence="11">DNA-binding protein that may be implicated in chromatin remodeling and/or transcriptional regulation during spermiogenesis, the process of spermatid maturation into spermatozoa.</text>
</comment>
<feature type="compositionally biased region" description="Low complexity" evidence="12">
    <location>
        <begin position="10"/>
        <end position="19"/>
    </location>
</feature>
<dbReference type="InterPro" id="IPR005818">
    <property type="entry name" value="Histone_H1/H5_H15"/>
</dbReference>
<dbReference type="FunFam" id="1.10.10.10:FF:000724">
    <property type="entry name" value="Histone H1-like protein in spermatids 1"/>
    <property type="match status" value="1"/>
</dbReference>
<organism evidence="14 15">
    <name type="scientific">Pipistrellus kuhlii</name>
    <name type="common">Kuhl's pipistrelle</name>
    <dbReference type="NCBI Taxonomy" id="59472"/>
    <lineage>
        <taxon>Eukaryota</taxon>
        <taxon>Metazoa</taxon>
        <taxon>Chordata</taxon>
        <taxon>Craniata</taxon>
        <taxon>Vertebrata</taxon>
        <taxon>Euteleostomi</taxon>
        <taxon>Mammalia</taxon>
        <taxon>Eutheria</taxon>
        <taxon>Laurasiatheria</taxon>
        <taxon>Chiroptera</taxon>
        <taxon>Yangochiroptera</taxon>
        <taxon>Vespertilionidae</taxon>
        <taxon>Pipistrellus</taxon>
    </lineage>
</organism>
<evidence type="ECO:0000256" key="3">
    <source>
        <dbReference type="ARBA" id="ARBA00022553"/>
    </source>
</evidence>
<dbReference type="GO" id="GO:0003677">
    <property type="term" value="F:DNA binding"/>
    <property type="evidence" value="ECO:0007669"/>
    <property type="project" value="UniProtKB-KW"/>
</dbReference>
<evidence type="ECO:0000256" key="9">
    <source>
        <dbReference type="ARBA" id="ARBA00023163"/>
    </source>
</evidence>
<sequence>MAPPSTAALASNSGPSAGQQAGGSGVPSKSETGLHACPQAHKKPSISKVILKVMADKGARNRVSLATLKKALVTTGYNMARNDWRFKKVLKGLVEKGLLRQVTSKGAAGSFRMGKKHASGFQRAASRRGRPRRGRQLGKPRLGQRRLLLGSKQGPKQLMKAARRVAKCPRI</sequence>
<feature type="region of interest" description="Disordered" evidence="12">
    <location>
        <begin position="1"/>
        <end position="41"/>
    </location>
</feature>
<dbReference type="PROSITE" id="PS51504">
    <property type="entry name" value="H15"/>
    <property type="match status" value="1"/>
</dbReference>
<dbReference type="InterPro" id="IPR036388">
    <property type="entry name" value="WH-like_DNA-bd_sf"/>
</dbReference>
<feature type="compositionally biased region" description="Low complexity" evidence="12">
    <location>
        <begin position="145"/>
        <end position="154"/>
    </location>
</feature>
<evidence type="ECO:0000256" key="5">
    <source>
        <dbReference type="ARBA" id="ARBA00022853"/>
    </source>
</evidence>
<name>A0A7J7U8A1_PIPKU</name>
<dbReference type="GO" id="GO:0030261">
    <property type="term" value="P:chromosome condensation"/>
    <property type="evidence" value="ECO:0007669"/>
    <property type="project" value="UniProtKB-ARBA"/>
</dbReference>
<dbReference type="GO" id="GO:0000786">
    <property type="term" value="C:nucleosome"/>
    <property type="evidence" value="ECO:0007669"/>
    <property type="project" value="InterPro"/>
</dbReference>
<dbReference type="Pfam" id="PF00538">
    <property type="entry name" value="Linker_histone"/>
    <property type="match status" value="1"/>
</dbReference>
<dbReference type="GO" id="GO:0030154">
    <property type="term" value="P:cell differentiation"/>
    <property type="evidence" value="ECO:0007669"/>
    <property type="project" value="UniProtKB-KW"/>
</dbReference>
<keyword evidence="4" id="KW-0221">Differentiation</keyword>
<dbReference type="GO" id="GO:0007283">
    <property type="term" value="P:spermatogenesis"/>
    <property type="evidence" value="ECO:0007669"/>
    <property type="project" value="UniProtKB-KW"/>
</dbReference>
<keyword evidence="7" id="KW-0805">Transcription regulation</keyword>
<feature type="compositionally biased region" description="Basic residues" evidence="12">
    <location>
        <begin position="125"/>
        <end position="144"/>
    </location>
</feature>